<gene>
    <name evidence="2" type="ORF">DH2020_003587</name>
</gene>
<dbReference type="PANTHER" id="PTHR31635:SF196">
    <property type="entry name" value="REVERSE TRANSCRIPTASE DOMAIN-CONTAINING PROTEIN-RELATED"/>
    <property type="match status" value="1"/>
</dbReference>
<dbReference type="InterPro" id="IPR043502">
    <property type="entry name" value="DNA/RNA_pol_sf"/>
</dbReference>
<proteinExistence type="predicted"/>
<dbReference type="PROSITE" id="PS50878">
    <property type="entry name" value="RT_POL"/>
    <property type="match status" value="1"/>
</dbReference>
<evidence type="ECO:0000313" key="3">
    <source>
        <dbReference type="Proteomes" id="UP001318860"/>
    </source>
</evidence>
<dbReference type="Pfam" id="PF00078">
    <property type="entry name" value="RVT_1"/>
    <property type="match status" value="1"/>
</dbReference>
<evidence type="ECO:0000313" key="2">
    <source>
        <dbReference type="EMBL" id="KAK6160206.1"/>
    </source>
</evidence>
<dbReference type="EMBL" id="JABTTQ020000003">
    <property type="protein sequence ID" value="KAK6160206.1"/>
    <property type="molecule type" value="Genomic_DNA"/>
</dbReference>
<comment type="caution">
    <text evidence="2">The sequence shown here is derived from an EMBL/GenBank/DDBJ whole genome shotgun (WGS) entry which is preliminary data.</text>
</comment>
<dbReference type="Proteomes" id="UP001318860">
    <property type="component" value="Unassembled WGS sequence"/>
</dbReference>
<name>A0ABR0XM17_REHGL</name>
<feature type="domain" description="Reverse transcriptase" evidence="1">
    <location>
        <begin position="1"/>
        <end position="135"/>
    </location>
</feature>
<evidence type="ECO:0000259" key="1">
    <source>
        <dbReference type="PROSITE" id="PS50878"/>
    </source>
</evidence>
<dbReference type="SUPFAM" id="SSF56672">
    <property type="entry name" value="DNA/RNA polymerases"/>
    <property type="match status" value="1"/>
</dbReference>
<sequence>MECVTSPSYSITYLNGSLYGKFAGKKGLRQGDPLSPFLFVLCLEYFSRLINLAANRDRFAYHPKCAKLNITHLAFADDLMLFSKGDCNSVGVLLDCLNKFSRCSGLRANLNKSGCIRVLWNIHDKRDSLWIGWVDQVYLNGASVWDWTPAKGDLPSSSASLKFGTSLSIKKGLPSLLLQTLIGGSQGKILQLLESI</sequence>
<dbReference type="PANTHER" id="PTHR31635">
    <property type="entry name" value="REVERSE TRANSCRIPTASE DOMAIN-CONTAINING PROTEIN-RELATED"/>
    <property type="match status" value="1"/>
</dbReference>
<reference evidence="2 3" key="1">
    <citation type="journal article" date="2021" name="Comput. Struct. Biotechnol. J.">
        <title>De novo genome assembly of the potent medicinal plant Rehmannia glutinosa using nanopore technology.</title>
        <authorList>
            <person name="Ma L."/>
            <person name="Dong C."/>
            <person name="Song C."/>
            <person name="Wang X."/>
            <person name="Zheng X."/>
            <person name="Niu Y."/>
            <person name="Chen S."/>
            <person name="Feng W."/>
        </authorList>
    </citation>
    <scope>NUCLEOTIDE SEQUENCE [LARGE SCALE GENOMIC DNA]</scope>
    <source>
        <strain evidence="2">DH-2019</strain>
    </source>
</reference>
<dbReference type="InterPro" id="IPR000477">
    <property type="entry name" value="RT_dom"/>
</dbReference>
<accession>A0ABR0XM17</accession>
<keyword evidence="3" id="KW-1185">Reference proteome</keyword>
<organism evidence="2 3">
    <name type="scientific">Rehmannia glutinosa</name>
    <name type="common">Chinese foxglove</name>
    <dbReference type="NCBI Taxonomy" id="99300"/>
    <lineage>
        <taxon>Eukaryota</taxon>
        <taxon>Viridiplantae</taxon>
        <taxon>Streptophyta</taxon>
        <taxon>Embryophyta</taxon>
        <taxon>Tracheophyta</taxon>
        <taxon>Spermatophyta</taxon>
        <taxon>Magnoliopsida</taxon>
        <taxon>eudicotyledons</taxon>
        <taxon>Gunneridae</taxon>
        <taxon>Pentapetalae</taxon>
        <taxon>asterids</taxon>
        <taxon>lamiids</taxon>
        <taxon>Lamiales</taxon>
        <taxon>Orobanchaceae</taxon>
        <taxon>Rehmannieae</taxon>
        <taxon>Rehmannia</taxon>
    </lineage>
</organism>
<protein>
    <recommendedName>
        <fullName evidence="1">Reverse transcriptase domain-containing protein</fullName>
    </recommendedName>
</protein>